<dbReference type="NCBIfam" id="TIGR00450">
    <property type="entry name" value="mnmE_trmE_thdF"/>
    <property type="match status" value="1"/>
</dbReference>
<dbReference type="EMBL" id="JAJEPW010000003">
    <property type="protein sequence ID" value="MCC2128243.1"/>
    <property type="molecule type" value="Genomic_DNA"/>
</dbReference>
<dbReference type="InterPro" id="IPR031168">
    <property type="entry name" value="G_TrmE"/>
</dbReference>
<keyword evidence="6" id="KW-0460">Magnesium</keyword>
<dbReference type="PANTHER" id="PTHR42714">
    <property type="entry name" value="TRNA MODIFICATION GTPASE GTPBP3"/>
    <property type="match status" value="1"/>
</dbReference>
<comment type="similarity">
    <text evidence="1 6 7">Belongs to the TRAFAC class TrmE-Era-EngA-EngB-Septin-like GTPase superfamily. TrmE GTPase family.</text>
</comment>
<dbReference type="RefSeq" id="WP_302927653.1">
    <property type="nucleotide sequence ID" value="NZ_JAJEPW010000003.1"/>
</dbReference>
<organism evidence="9 10">
    <name type="scientific">Brotocaccenecus cirricatena</name>
    <dbReference type="NCBI Taxonomy" id="3064195"/>
    <lineage>
        <taxon>Bacteria</taxon>
        <taxon>Bacillati</taxon>
        <taxon>Bacillota</taxon>
        <taxon>Clostridia</taxon>
        <taxon>Eubacteriales</taxon>
        <taxon>Oscillospiraceae</taxon>
        <taxon>Brotocaccenecus</taxon>
    </lineage>
</organism>
<dbReference type="PANTHER" id="PTHR42714:SF2">
    <property type="entry name" value="TRNA MODIFICATION GTPASE GTPBP3, MITOCHONDRIAL"/>
    <property type="match status" value="1"/>
</dbReference>
<protein>
    <recommendedName>
        <fullName evidence="6">tRNA modification GTPase MnmE</fullName>
        <ecNumber evidence="6">3.6.-.-</ecNumber>
    </recommendedName>
</protein>
<feature type="binding site" evidence="6">
    <location>
        <position position="230"/>
    </location>
    <ligand>
        <name>K(+)</name>
        <dbReference type="ChEBI" id="CHEBI:29103"/>
    </ligand>
</feature>
<feature type="binding site" evidence="6">
    <location>
        <begin position="274"/>
        <end position="277"/>
    </location>
    <ligand>
        <name>GTP</name>
        <dbReference type="ChEBI" id="CHEBI:37565"/>
    </ligand>
</feature>
<dbReference type="GO" id="GO:0030488">
    <property type="term" value="P:tRNA methylation"/>
    <property type="evidence" value="ECO:0007669"/>
    <property type="project" value="TreeGrafter"/>
</dbReference>
<dbReference type="SUPFAM" id="SSF52540">
    <property type="entry name" value="P-loop containing nucleoside triphosphate hydrolases"/>
    <property type="match status" value="1"/>
</dbReference>
<name>A0AAE3AE13_9FIRM</name>
<evidence type="ECO:0000256" key="1">
    <source>
        <dbReference type="ARBA" id="ARBA00011043"/>
    </source>
</evidence>
<evidence type="ECO:0000313" key="9">
    <source>
        <dbReference type="EMBL" id="MCC2128243.1"/>
    </source>
</evidence>
<feature type="binding site" evidence="6">
    <location>
        <begin position="230"/>
        <end position="235"/>
    </location>
    <ligand>
        <name>GTP</name>
        <dbReference type="ChEBI" id="CHEBI:37565"/>
    </ligand>
</feature>
<keyword evidence="5 6" id="KW-0342">GTP-binding</keyword>
<dbReference type="InterPro" id="IPR027266">
    <property type="entry name" value="TrmE/GcvT-like"/>
</dbReference>
<dbReference type="NCBIfam" id="TIGR00231">
    <property type="entry name" value="small_GTP"/>
    <property type="match status" value="1"/>
</dbReference>
<dbReference type="GO" id="GO:0046872">
    <property type="term" value="F:metal ion binding"/>
    <property type="evidence" value="ECO:0007669"/>
    <property type="project" value="UniProtKB-KW"/>
</dbReference>
<feature type="binding site" evidence="6">
    <location>
        <position position="85"/>
    </location>
    <ligand>
        <name>(6S)-5-formyl-5,6,7,8-tetrahydrofolate</name>
        <dbReference type="ChEBI" id="CHEBI:57457"/>
    </ligand>
</feature>
<dbReference type="Proteomes" id="UP001199319">
    <property type="component" value="Unassembled WGS sequence"/>
</dbReference>
<dbReference type="AlphaFoldDB" id="A0AAE3AE13"/>
<comment type="cofactor">
    <cofactor evidence="6">
        <name>K(+)</name>
        <dbReference type="ChEBI" id="CHEBI:29103"/>
    </cofactor>
    <text evidence="6">Binds 1 potassium ion per subunit.</text>
</comment>
<dbReference type="Pfam" id="PF01926">
    <property type="entry name" value="MMR_HSR1"/>
    <property type="match status" value="1"/>
</dbReference>
<dbReference type="PROSITE" id="PS51709">
    <property type="entry name" value="G_TRME"/>
    <property type="match status" value="1"/>
</dbReference>
<dbReference type="Pfam" id="PF12631">
    <property type="entry name" value="MnmE_helical"/>
    <property type="match status" value="1"/>
</dbReference>
<dbReference type="Gene3D" id="3.30.1360.120">
    <property type="entry name" value="Probable tRNA modification gtpase trme, domain 1"/>
    <property type="match status" value="1"/>
</dbReference>
<dbReference type="GO" id="GO:0003924">
    <property type="term" value="F:GTPase activity"/>
    <property type="evidence" value="ECO:0007669"/>
    <property type="project" value="UniProtKB-UniRule"/>
</dbReference>
<feature type="binding site" evidence="6">
    <location>
        <begin position="249"/>
        <end position="255"/>
    </location>
    <ligand>
        <name>GTP</name>
        <dbReference type="ChEBI" id="CHEBI:37565"/>
    </ligand>
</feature>
<keyword evidence="4 6" id="KW-0630">Potassium</keyword>
<feature type="binding site" evidence="6">
    <location>
        <begin position="359"/>
        <end position="361"/>
    </location>
    <ligand>
        <name>GTP</name>
        <dbReference type="ChEBI" id="CHEBI:37565"/>
    </ligand>
</feature>
<keyword evidence="6" id="KW-0479">Metal-binding</keyword>
<comment type="subunit">
    <text evidence="6">Homodimer. Heterotetramer of two MnmE and two MnmG subunits.</text>
</comment>
<reference evidence="9" key="1">
    <citation type="submission" date="2021-10" db="EMBL/GenBank/DDBJ databases">
        <title>Anaerobic single-cell dispensing facilitates the cultivation of human gut bacteria.</title>
        <authorList>
            <person name="Afrizal A."/>
        </authorList>
    </citation>
    <scope>NUCLEOTIDE SEQUENCE</scope>
    <source>
        <strain evidence="9">CLA-AA-H272</strain>
    </source>
</reference>
<feature type="binding site" evidence="6">
    <location>
        <position position="251"/>
    </location>
    <ligand>
        <name>K(+)</name>
        <dbReference type="ChEBI" id="CHEBI:29103"/>
    </ligand>
</feature>
<comment type="function">
    <text evidence="6">Exhibits a very high intrinsic GTPase hydrolysis rate. Involved in the addition of a carboxymethylaminomethyl (cmnm) group at the wobble position (U34) of certain tRNAs, forming tRNA-cmnm(5)s(2)U34.</text>
</comment>
<dbReference type="InterPro" id="IPR004520">
    <property type="entry name" value="GTPase_MnmE"/>
</dbReference>
<dbReference type="CDD" id="cd04164">
    <property type="entry name" value="trmE"/>
    <property type="match status" value="1"/>
</dbReference>
<dbReference type="InterPro" id="IPR027368">
    <property type="entry name" value="MnmE_dom2"/>
</dbReference>
<dbReference type="EC" id="3.6.-.-" evidence="6"/>
<evidence type="ECO:0000256" key="2">
    <source>
        <dbReference type="ARBA" id="ARBA00022694"/>
    </source>
</evidence>
<dbReference type="InterPro" id="IPR025867">
    <property type="entry name" value="MnmE_helical"/>
</dbReference>
<keyword evidence="10" id="KW-1185">Reference proteome</keyword>
<dbReference type="InterPro" id="IPR006073">
    <property type="entry name" value="GTP-bd"/>
</dbReference>
<feature type="binding site" evidence="6">
    <location>
        <position position="21"/>
    </location>
    <ligand>
        <name>(6S)-5-formyl-5,6,7,8-tetrahydrofolate</name>
        <dbReference type="ChEBI" id="CHEBI:57457"/>
    </ligand>
</feature>
<dbReference type="GO" id="GO:0002098">
    <property type="term" value="P:tRNA wobble uridine modification"/>
    <property type="evidence" value="ECO:0007669"/>
    <property type="project" value="TreeGrafter"/>
</dbReference>
<dbReference type="Gene3D" id="3.40.50.300">
    <property type="entry name" value="P-loop containing nucleotide triphosphate hydrolases"/>
    <property type="match status" value="1"/>
</dbReference>
<feature type="binding site" evidence="6">
    <location>
        <position position="455"/>
    </location>
    <ligand>
        <name>(6S)-5-formyl-5,6,7,8-tetrahydrofolate</name>
        <dbReference type="ChEBI" id="CHEBI:57457"/>
    </ligand>
</feature>
<comment type="subcellular location">
    <subcellularLocation>
        <location evidence="6">Cytoplasm</location>
    </subcellularLocation>
</comment>
<evidence type="ECO:0000313" key="10">
    <source>
        <dbReference type="Proteomes" id="UP001199319"/>
    </source>
</evidence>
<dbReference type="InterPro" id="IPR018948">
    <property type="entry name" value="GTP-bd_TrmE_N"/>
</dbReference>
<sequence>MSDTIAAIATAPGPSAIGVVRLSGPDTCTVLDRVFRPKNGRPMSRQEPRRLVLGDVLDRDGQVIDSALAVLFPGPGSYTGQDCGELQCHGSPVVLDAALAAMLAAGARQAKGGEFTRRAFLNGRMDLLQAEAVADLIDAETAQAAHNAVGQLEGVLSRTVAEIYDGLMAIVSRFYAVVDYPDEDIGDLQREDMLDTLRRAENRLEELLATFSRGKLLKLGVPTVILGRPNVGKSSLLNALLGYDRAIVTDVAGTTRDTVEEKVRVGHVLLRLCDTAGIHQTEDAVEKIGVERARAAARQASLALLVLDGSTPLTDADREAMDLARQAPNLLVAVNKSDLPRAVDIGRLADEFDNMVSLSARSGEGVSVLCDAIGAMYPAGEGRPGELLTNARQADAVSRALASVRSARSALDIGMTPDVVLTDAEAALEALGELNGKHIRDDLIQTIFSRFCVGK</sequence>
<comment type="caution">
    <text evidence="9">The sequence shown here is derived from an EMBL/GenBank/DDBJ whole genome shotgun (WGS) entry which is preliminary data.</text>
</comment>
<feature type="binding site" evidence="6">
    <location>
        <position position="124"/>
    </location>
    <ligand>
        <name>(6S)-5-formyl-5,6,7,8-tetrahydrofolate</name>
        <dbReference type="ChEBI" id="CHEBI:57457"/>
    </ligand>
</feature>
<feature type="domain" description="TrmE-type G" evidence="8">
    <location>
        <begin position="220"/>
        <end position="378"/>
    </location>
</feature>
<dbReference type="InterPro" id="IPR027417">
    <property type="entry name" value="P-loop_NTPase"/>
</dbReference>
<keyword evidence="6" id="KW-0963">Cytoplasm</keyword>
<keyword evidence="3 6" id="KW-0547">Nucleotide-binding</keyword>
<evidence type="ECO:0000256" key="4">
    <source>
        <dbReference type="ARBA" id="ARBA00022958"/>
    </source>
</evidence>
<dbReference type="InterPro" id="IPR005225">
    <property type="entry name" value="Small_GTP-bd"/>
</dbReference>
<accession>A0AAE3AE13</accession>
<evidence type="ECO:0000256" key="3">
    <source>
        <dbReference type="ARBA" id="ARBA00022741"/>
    </source>
</evidence>
<feature type="binding site" evidence="6">
    <location>
        <position position="255"/>
    </location>
    <ligand>
        <name>Mg(2+)</name>
        <dbReference type="ChEBI" id="CHEBI:18420"/>
    </ligand>
</feature>
<evidence type="ECO:0000256" key="7">
    <source>
        <dbReference type="RuleBase" id="RU003313"/>
    </source>
</evidence>
<dbReference type="Gene3D" id="1.20.120.430">
    <property type="entry name" value="tRNA modification GTPase MnmE domain 2"/>
    <property type="match status" value="1"/>
</dbReference>
<feature type="binding site" evidence="6">
    <location>
        <position position="234"/>
    </location>
    <ligand>
        <name>Mg(2+)</name>
        <dbReference type="ChEBI" id="CHEBI:18420"/>
    </ligand>
</feature>
<proteinExistence type="inferred from homology"/>
<dbReference type="GO" id="GO:0005525">
    <property type="term" value="F:GTP binding"/>
    <property type="evidence" value="ECO:0007669"/>
    <property type="project" value="UniProtKB-UniRule"/>
</dbReference>
<evidence type="ECO:0000259" key="8">
    <source>
        <dbReference type="PROSITE" id="PS51709"/>
    </source>
</evidence>
<dbReference type="HAMAP" id="MF_00379">
    <property type="entry name" value="GTPase_MnmE"/>
    <property type="match status" value="1"/>
</dbReference>
<feature type="binding site" evidence="6">
    <location>
        <position position="249"/>
    </location>
    <ligand>
        <name>K(+)</name>
        <dbReference type="ChEBI" id="CHEBI:29103"/>
    </ligand>
</feature>
<feature type="binding site" evidence="6">
    <location>
        <position position="254"/>
    </location>
    <ligand>
        <name>K(+)</name>
        <dbReference type="ChEBI" id="CHEBI:29103"/>
    </ligand>
</feature>
<dbReference type="Pfam" id="PF10396">
    <property type="entry name" value="TrmE_N"/>
    <property type="match status" value="1"/>
</dbReference>
<dbReference type="GO" id="GO:0005829">
    <property type="term" value="C:cytosol"/>
    <property type="evidence" value="ECO:0007669"/>
    <property type="project" value="TreeGrafter"/>
</dbReference>
<dbReference type="CDD" id="cd14858">
    <property type="entry name" value="TrmE_N"/>
    <property type="match status" value="1"/>
</dbReference>
<evidence type="ECO:0000256" key="5">
    <source>
        <dbReference type="ARBA" id="ARBA00023134"/>
    </source>
</evidence>
<keyword evidence="6" id="KW-0378">Hydrolase</keyword>
<evidence type="ECO:0000256" key="6">
    <source>
        <dbReference type="HAMAP-Rule" id="MF_00379"/>
    </source>
</evidence>
<keyword evidence="2 6" id="KW-0819">tRNA processing</keyword>
<comment type="caution">
    <text evidence="6">Lacks conserved residue(s) required for the propagation of feature annotation.</text>
</comment>
<gene>
    <name evidence="6 9" type="primary">mnmE</name>
    <name evidence="6" type="synonym">trmE</name>
    <name evidence="9" type="ORF">LKD37_01695</name>
</gene>